<keyword evidence="2" id="KW-0813">Transport</keyword>
<dbReference type="InterPro" id="IPR019594">
    <property type="entry name" value="Glu/Gly-bd"/>
</dbReference>
<proteinExistence type="predicted"/>
<dbReference type="GO" id="GO:0015276">
    <property type="term" value="F:ligand-gated monoatomic ion channel activity"/>
    <property type="evidence" value="ECO:0007669"/>
    <property type="project" value="InterPro"/>
</dbReference>
<keyword evidence="3" id="KW-0812">Transmembrane</keyword>
<feature type="signal peptide" evidence="11">
    <location>
        <begin position="1"/>
        <end position="25"/>
    </location>
</feature>
<keyword evidence="8" id="KW-0325">Glycoprotein</keyword>
<gene>
    <name evidence="15" type="primary">LOC120110542</name>
</gene>
<organism evidence="14 15">
    <name type="scientific">Phoenix dactylifera</name>
    <name type="common">Date palm</name>
    <dbReference type="NCBI Taxonomy" id="42345"/>
    <lineage>
        <taxon>Eukaryota</taxon>
        <taxon>Viridiplantae</taxon>
        <taxon>Streptophyta</taxon>
        <taxon>Embryophyta</taxon>
        <taxon>Tracheophyta</taxon>
        <taxon>Spermatophyta</taxon>
        <taxon>Magnoliopsida</taxon>
        <taxon>Liliopsida</taxon>
        <taxon>Arecaceae</taxon>
        <taxon>Coryphoideae</taxon>
        <taxon>Phoeniceae</taxon>
        <taxon>Phoenix</taxon>
    </lineage>
</organism>
<keyword evidence="9" id="KW-1071">Ligand-gated ion channel</keyword>
<dbReference type="RefSeq" id="XP_038981733.1">
    <property type="nucleotide sequence ID" value="XM_039125805.1"/>
</dbReference>
<dbReference type="KEGG" id="pda:120110542"/>
<feature type="domain" description="Receptor ligand binding region" evidence="12">
    <location>
        <begin position="65"/>
        <end position="412"/>
    </location>
</feature>
<keyword evidence="14" id="KW-1185">Reference proteome</keyword>
<dbReference type="SUPFAM" id="SSF53822">
    <property type="entry name" value="Periplasmic binding protein-like I"/>
    <property type="match status" value="1"/>
</dbReference>
<dbReference type="Proteomes" id="UP000228380">
    <property type="component" value="Chromosome 1"/>
</dbReference>
<name>A0A8B9ACR9_PHODC</name>
<dbReference type="FunFam" id="3.40.190.10:FF:000103">
    <property type="entry name" value="Glutamate receptor"/>
    <property type="match status" value="1"/>
</dbReference>
<keyword evidence="4" id="KW-1133">Transmembrane helix</keyword>
<dbReference type="Gene3D" id="3.40.190.10">
    <property type="entry name" value="Periplasmic binding protein-like II"/>
    <property type="match status" value="1"/>
</dbReference>
<dbReference type="CDD" id="cd19990">
    <property type="entry name" value="PBP1_GABAb_receptor_plant"/>
    <property type="match status" value="1"/>
</dbReference>
<evidence type="ECO:0000256" key="9">
    <source>
        <dbReference type="ARBA" id="ARBA00023286"/>
    </source>
</evidence>
<keyword evidence="10" id="KW-0407">Ion channel</keyword>
<keyword evidence="7" id="KW-0675">Receptor</keyword>
<dbReference type="OrthoDB" id="5984008at2759"/>
<protein>
    <submittedName>
        <fullName evidence="15">Glutamate receptor 2.2-like</fullName>
    </submittedName>
</protein>
<evidence type="ECO:0000256" key="1">
    <source>
        <dbReference type="ARBA" id="ARBA00004141"/>
    </source>
</evidence>
<dbReference type="Pfam" id="PF01094">
    <property type="entry name" value="ANF_receptor"/>
    <property type="match status" value="1"/>
</dbReference>
<evidence type="ECO:0000256" key="7">
    <source>
        <dbReference type="ARBA" id="ARBA00023170"/>
    </source>
</evidence>
<reference evidence="15" key="2">
    <citation type="submission" date="2025-08" db="UniProtKB">
        <authorList>
            <consortium name="RefSeq"/>
        </authorList>
    </citation>
    <scope>IDENTIFICATION</scope>
    <source>
        <tissue evidence="15">Young leaves</tissue>
    </source>
</reference>
<reference evidence="14" key="1">
    <citation type="journal article" date="2019" name="Nat. Commun.">
        <title>Genome-wide association mapping of date palm fruit traits.</title>
        <authorList>
            <person name="Hazzouri K.M."/>
            <person name="Gros-Balthazard M."/>
            <person name="Flowers J.M."/>
            <person name="Copetti D."/>
            <person name="Lemansour A."/>
            <person name="Lebrun M."/>
            <person name="Masmoudi K."/>
            <person name="Ferrand S."/>
            <person name="Dhar M.I."/>
            <person name="Fresquez Z.A."/>
            <person name="Rosas U."/>
            <person name="Zhang J."/>
            <person name="Talag J."/>
            <person name="Lee S."/>
            <person name="Kudrna D."/>
            <person name="Powell R.F."/>
            <person name="Leitch I.J."/>
            <person name="Krueger R.R."/>
            <person name="Wing R.A."/>
            <person name="Amiri K.M.A."/>
            <person name="Purugganan M.D."/>
        </authorList>
    </citation>
    <scope>NUCLEOTIDE SEQUENCE [LARGE SCALE GENOMIC DNA]</scope>
    <source>
        <strain evidence="14">cv. Khalas</strain>
    </source>
</reference>
<dbReference type="InterPro" id="IPR028082">
    <property type="entry name" value="Peripla_BP_I"/>
</dbReference>
<evidence type="ECO:0000256" key="10">
    <source>
        <dbReference type="ARBA" id="ARBA00023303"/>
    </source>
</evidence>
<evidence type="ECO:0000313" key="14">
    <source>
        <dbReference type="Proteomes" id="UP000228380"/>
    </source>
</evidence>
<sequence>MRRSTHLLLPLPFLLFQLLVSSSLGIGPQKAFAQAGGTLAESTVPFDVGVILDTRSWIGNISWTCMSLAVEDFYAARPNYTTRLRIHLRDTDEDAFSAASAAIDLLKNVQVQAIIGPQTSTQAKFVIELGDKTQVPIISFSAKSPSLSSQNSYFIHTAWSDSSQAKVIASIVQAFKWREVVPIFEDSDYGSGIVPYLVDAFQEIGARVPYRSKIPVSATKNKILNELYKLKNKQTRVFVVHMTYSLGLQLFSSANKAGMMKEGYVWITTYGLTDLVDLNGSSAISVMKGVLGVKPYIRETNKLRDFKVRWRKKYYQEDPNAEVREPTTFGLWAYDTVWSLAAAAEGLKSTNYTSQEFDVYNSSTDLATLGLSLTGPNLRSQIINSYFDGMSGKFHFIDGQLESGAFEIINVVRHGKRRVGFWTPAYNLSRHMDMKADLKFIIWPGDTKTVPKGWEWPTSGKKLRIGVPVKPGFPQFVKVEKDNKNNSRIGKAYCTDVFDAVMAALPYHVPYEYVPYEDAKGESNGTYDDLVYQVYLKNLDAVVGDVTIIANRSLYVDFTLPYTESGVSMLGTY</sequence>
<dbReference type="Gene3D" id="3.40.50.2300">
    <property type="match status" value="2"/>
</dbReference>
<dbReference type="AlphaFoldDB" id="A0A8B9ACR9"/>
<feature type="domain" description="Ionotropic glutamate receptor L-glutamate and glycine-binding" evidence="13">
    <location>
        <begin position="479"/>
        <end position="570"/>
    </location>
</feature>
<evidence type="ECO:0000256" key="11">
    <source>
        <dbReference type="SAM" id="SignalP"/>
    </source>
</evidence>
<dbReference type="GO" id="GO:0016020">
    <property type="term" value="C:membrane"/>
    <property type="evidence" value="ECO:0007669"/>
    <property type="project" value="UniProtKB-SubCell"/>
</dbReference>
<evidence type="ECO:0000256" key="8">
    <source>
        <dbReference type="ARBA" id="ARBA00023180"/>
    </source>
</evidence>
<keyword evidence="5" id="KW-0406">Ion transport</keyword>
<dbReference type="GeneID" id="120110542"/>
<keyword evidence="6" id="KW-0472">Membrane</keyword>
<evidence type="ECO:0000313" key="15">
    <source>
        <dbReference type="RefSeq" id="XP_038981733.1"/>
    </source>
</evidence>
<dbReference type="PANTHER" id="PTHR34836">
    <property type="entry name" value="OS06G0188250 PROTEIN"/>
    <property type="match status" value="1"/>
</dbReference>
<evidence type="ECO:0000256" key="4">
    <source>
        <dbReference type="ARBA" id="ARBA00022989"/>
    </source>
</evidence>
<evidence type="ECO:0000256" key="2">
    <source>
        <dbReference type="ARBA" id="ARBA00022448"/>
    </source>
</evidence>
<dbReference type="PANTHER" id="PTHR34836:SF1">
    <property type="entry name" value="OS09G0428600 PROTEIN"/>
    <property type="match status" value="1"/>
</dbReference>
<evidence type="ECO:0000256" key="6">
    <source>
        <dbReference type="ARBA" id="ARBA00023136"/>
    </source>
</evidence>
<evidence type="ECO:0000259" key="12">
    <source>
        <dbReference type="Pfam" id="PF01094"/>
    </source>
</evidence>
<evidence type="ECO:0000256" key="5">
    <source>
        <dbReference type="ARBA" id="ARBA00023065"/>
    </source>
</evidence>
<dbReference type="Pfam" id="PF10613">
    <property type="entry name" value="Lig_chan-Glu_bd"/>
    <property type="match status" value="1"/>
</dbReference>
<dbReference type="InterPro" id="IPR001828">
    <property type="entry name" value="ANF_lig-bd_rcpt"/>
</dbReference>
<feature type="chain" id="PRO_5034861223" evidence="11">
    <location>
        <begin position="26"/>
        <end position="573"/>
    </location>
</feature>
<comment type="subcellular location">
    <subcellularLocation>
        <location evidence="1">Membrane</location>
        <topology evidence="1">Multi-pass membrane protein</topology>
    </subcellularLocation>
</comment>
<evidence type="ECO:0000259" key="13">
    <source>
        <dbReference type="Pfam" id="PF10613"/>
    </source>
</evidence>
<dbReference type="FunFam" id="3.40.50.2300:FF:000188">
    <property type="entry name" value="Glutamate receptor"/>
    <property type="match status" value="1"/>
</dbReference>
<evidence type="ECO:0000256" key="3">
    <source>
        <dbReference type="ARBA" id="ARBA00022692"/>
    </source>
</evidence>
<accession>A0A8B9ACR9</accession>
<dbReference type="InterPro" id="IPR044440">
    <property type="entry name" value="GABAb_receptor_plant_PBP1"/>
</dbReference>
<dbReference type="SUPFAM" id="SSF53850">
    <property type="entry name" value="Periplasmic binding protein-like II"/>
    <property type="match status" value="1"/>
</dbReference>
<dbReference type="InterPro" id="IPR015683">
    <property type="entry name" value="Ionotropic_Glu_rcpt"/>
</dbReference>
<keyword evidence="11" id="KW-0732">Signal</keyword>